<dbReference type="STRING" id="400727.A0A2T7PWR6"/>
<dbReference type="OrthoDB" id="64214at2759"/>
<dbReference type="InterPro" id="IPR039235">
    <property type="entry name" value="TPGS1"/>
</dbReference>
<reference evidence="2 3" key="1">
    <citation type="submission" date="2018-04" db="EMBL/GenBank/DDBJ databases">
        <title>The genome of golden apple snail Pomacea canaliculata provides insight into stress tolerance and invasive adaptation.</title>
        <authorList>
            <person name="Liu C."/>
            <person name="Liu B."/>
            <person name="Ren Y."/>
            <person name="Zhang Y."/>
            <person name="Wang H."/>
            <person name="Li S."/>
            <person name="Jiang F."/>
            <person name="Yin L."/>
            <person name="Zhang G."/>
            <person name="Qian W."/>
            <person name="Fan W."/>
        </authorList>
    </citation>
    <scope>NUCLEOTIDE SEQUENCE [LARGE SCALE GENOMIC DNA]</scope>
    <source>
        <strain evidence="2">SZHN2017</strain>
        <tissue evidence="2">Muscle</tissue>
    </source>
</reference>
<dbReference type="Gene3D" id="1.20.890.10">
    <property type="entry name" value="cAMP-dependent protein kinase regulatory subunit, dimerization-anchoring domain"/>
    <property type="match status" value="1"/>
</dbReference>
<dbReference type="SUPFAM" id="SSF47391">
    <property type="entry name" value="Dimerization-anchoring domain of cAMP-dependent PK regulatory subunit"/>
    <property type="match status" value="1"/>
</dbReference>
<comment type="caution">
    <text evidence="2">The sequence shown here is derived from an EMBL/GenBank/DDBJ whole genome shotgun (WGS) entry which is preliminary data.</text>
</comment>
<evidence type="ECO:0000259" key="1">
    <source>
        <dbReference type="Pfam" id="PF24480"/>
    </source>
</evidence>
<feature type="domain" description="Tubulin polyglutamylase complex subunit 1-like C-terminal" evidence="1">
    <location>
        <begin position="63"/>
        <end position="253"/>
    </location>
</feature>
<protein>
    <recommendedName>
        <fullName evidence="1">Tubulin polyglutamylase complex subunit 1-like C-terminal domain-containing protein</fullName>
    </recommendedName>
</protein>
<keyword evidence="3" id="KW-1185">Reference proteome</keyword>
<dbReference type="PANTHER" id="PTHR31932:SF2">
    <property type="entry name" value="TUBULIN POLYGLUTAMYLASE COMPLEX SUBUNIT 1"/>
    <property type="match status" value="1"/>
</dbReference>
<evidence type="ECO:0000313" key="3">
    <source>
        <dbReference type="Proteomes" id="UP000245119"/>
    </source>
</evidence>
<dbReference type="CDD" id="cd22960">
    <property type="entry name" value="DD_TPGS1"/>
    <property type="match status" value="1"/>
</dbReference>
<dbReference type="InterPro" id="IPR047502">
    <property type="entry name" value="DD_TPGS1"/>
</dbReference>
<proteinExistence type="predicted"/>
<dbReference type="GO" id="GO:0008017">
    <property type="term" value="F:microtubule binding"/>
    <property type="evidence" value="ECO:0007669"/>
    <property type="project" value="TreeGrafter"/>
</dbReference>
<dbReference type="PANTHER" id="PTHR31932">
    <property type="entry name" value="TUBULIN POLYGLUTAMYLASE COMPLEX SUBUNIT 1"/>
    <property type="match status" value="1"/>
</dbReference>
<evidence type="ECO:0000313" key="2">
    <source>
        <dbReference type="EMBL" id="PVD37872.1"/>
    </source>
</evidence>
<dbReference type="Pfam" id="PF24480">
    <property type="entry name" value="TPGS1_C"/>
    <property type="match status" value="1"/>
</dbReference>
<dbReference type="Proteomes" id="UP000245119">
    <property type="component" value="Linkage Group LG1"/>
</dbReference>
<dbReference type="EMBL" id="PZQS01000001">
    <property type="protein sequence ID" value="PVD37872.1"/>
    <property type="molecule type" value="Genomic_DNA"/>
</dbReference>
<accession>A0A2T7PWR6</accession>
<organism evidence="2 3">
    <name type="scientific">Pomacea canaliculata</name>
    <name type="common">Golden apple snail</name>
    <dbReference type="NCBI Taxonomy" id="400727"/>
    <lineage>
        <taxon>Eukaryota</taxon>
        <taxon>Metazoa</taxon>
        <taxon>Spiralia</taxon>
        <taxon>Lophotrochozoa</taxon>
        <taxon>Mollusca</taxon>
        <taxon>Gastropoda</taxon>
        <taxon>Caenogastropoda</taxon>
        <taxon>Architaenioglossa</taxon>
        <taxon>Ampullarioidea</taxon>
        <taxon>Ampullariidae</taxon>
        <taxon>Pomacea</taxon>
    </lineage>
</organism>
<dbReference type="InterPro" id="IPR057632">
    <property type="entry name" value="TPGS1_C"/>
</dbReference>
<sequence>MAERRKPATNDDKSLETDRQFLERTHINVLLRELLGKIIANRPEDPVVFLADFFQSQLAEHQSSQSQVQRAVKLLCMTHHSQPVFELNVREAYDLLMKQKINKNLRGINGTLYTELLWELCRTLPSSVAMRLMKKLECYDHEAVTFNVFKSSVFTCCIFREFVNIAEKLFASLDIHKNGKPDNVLCEAVIGQLKVALGSSSSDVKRIIESSYNVGPEVLHQALERAFATSKVHGFYNSEQFVAEACETFLSKV</sequence>
<dbReference type="AlphaFoldDB" id="A0A2T7PWR6"/>
<gene>
    <name evidence="2" type="ORF">C0Q70_00474</name>
</gene>
<name>A0A2T7PWR6_POMCA</name>